<dbReference type="KEGG" id="cyj:Cyan7822_4472"/>
<evidence type="ECO:0000313" key="1">
    <source>
        <dbReference type="EMBL" id="ADN16383.1"/>
    </source>
</evidence>
<gene>
    <name evidence="1" type="ordered locus">Cyan7822_4472</name>
</gene>
<evidence type="ECO:0008006" key="3">
    <source>
        <dbReference type="Google" id="ProtNLM"/>
    </source>
</evidence>
<protein>
    <recommendedName>
        <fullName evidence="3">CopG domain protein DNA-binding domain protein</fullName>
    </recommendedName>
</protein>
<dbReference type="STRING" id="497965.Cyan7822_4472"/>
<keyword evidence="2" id="KW-1185">Reference proteome</keyword>
<accession>E0UC45</accession>
<dbReference type="EMBL" id="CP002198">
    <property type="protein sequence ID" value="ADN16383.1"/>
    <property type="molecule type" value="Genomic_DNA"/>
</dbReference>
<dbReference type="AlphaFoldDB" id="E0UC45"/>
<proteinExistence type="predicted"/>
<evidence type="ECO:0000313" key="2">
    <source>
        <dbReference type="Proteomes" id="UP000008206"/>
    </source>
</evidence>
<dbReference type="eggNOG" id="ENOG5032YHU">
    <property type="taxonomic scope" value="Bacteria"/>
</dbReference>
<name>E0UC45_GLOV7</name>
<dbReference type="Proteomes" id="UP000008206">
    <property type="component" value="Chromosome"/>
</dbReference>
<dbReference type="HOGENOM" id="CLU_2733293_0_0_3"/>
<dbReference type="RefSeq" id="WP_013324446.1">
    <property type="nucleotide sequence ID" value="NC_014501.1"/>
</dbReference>
<organism evidence="1 2">
    <name type="scientific">Gloeothece verrucosa (strain PCC 7822)</name>
    <name type="common">Cyanothece sp. (strain PCC 7822)</name>
    <dbReference type="NCBI Taxonomy" id="497965"/>
    <lineage>
        <taxon>Bacteria</taxon>
        <taxon>Bacillati</taxon>
        <taxon>Cyanobacteriota</taxon>
        <taxon>Cyanophyceae</taxon>
        <taxon>Oscillatoriophycideae</taxon>
        <taxon>Chroococcales</taxon>
        <taxon>Aphanothecaceae</taxon>
        <taxon>Gloeothece</taxon>
        <taxon>Gloeothece verrucosa</taxon>
    </lineage>
</organism>
<reference evidence="2" key="1">
    <citation type="journal article" date="2011" name="MBio">
        <title>Novel metabolic attributes of the genus Cyanothece, comprising a group of unicellular nitrogen-fixing Cyanobacteria.</title>
        <authorList>
            <person name="Bandyopadhyay A."/>
            <person name="Elvitigala T."/>
            <person name="Welsh E."/>
            <person name="Stockel J."/>
            <person name="Liberton M."/>
            <person name="Min H."/>
            <person name="Sherman L.A."/>
            <person name="Pakrasi H.B."/>
        </authorList>
    </citation>
    <scope>NUCLEOTIDE SEQUENCE [LARGE SCALE GENOMIC DNA]</scope>
    <source>
        <strain evidence="2">PCC 7822</strain>
    </source>
</reference>
<dbReference type="OrthoDB" id="6658216at2"/>
<sequence>MNKPEEEYNLHLHPRPKESILLEIPKDTLDSLKKIAQSRDMSLEALLKFYIGQGLRQELAELAQFKQEKIL</sequence>